<dbReference type="AlphaFoldDB" id="A0A9P7VYN2"/>
<comment type="caution">
    <text evidence="1">The sequence shown here is derived from an EMBL/GenBank/DDBJ whole genome shotgun (WGS) entry which is preliminary data.</text>
</comment>
<name>A0A9P7VYN2_9AGAR</name>
<gene>
    <name evidence="1" type="ORF">BT62DRAFT_886431</name>
</gene>
<dbReference type="EMBL" id="MU250527">
    <property type="protein sequence ID" value="KAG7450001.1"/>
    <property type="molecule type" value="Genomic_DNA"/>
</dbReference>
<sequence length="50" mass="5579">PVLSSLYRKIVGKTHSFTKIFINTAVREDLSWFSSILPDSVGVHFVDSAL</sequence>
<evidence type="ECO:0000313" key="2">
    <source>
        <dbReference type="Proteomes" id="UP000812287"/>
    </source>
</evidence>
<dbReference type="GeneID" id="66105175"/>
<proteinExistence type="predicted"/>
<evidence type="ECO:0000313" key="1">
    <source>
        <dbReference type="EMBL" id="KAG7450001.1"/>
    </source>
</evidence>
<accession>A0A9P7VYN2</accession>
<feature type="non-terminal residue" evidence="1">
    <location>
        <position position="1"/>
    </location>
</feature>
<reference evidence="1" key="1">
    <citation type="submission" date="2020-11" db="EMBL/GenBank/DDBJ databases">
        <title>Adaptations for nitrogen fixation in a non-lichenized fungal sporocarp promotes dispersal by wood-feeding termites.</title>
        <authorList>
            <consortium name="DOE Joint Genome Institute"/>
            <person name="Koch R.A."/>
            <person name="Yoon G."/>
            <person name="Arayal U."/>
            <person name="Lail K."/>
            <person name="Amirebrahimi M."/>
            <person name="Labutti K."/>
            <person name="Lipzen A."/>
            <person name="Riley R."/>
            <person name="Barry K."/>
            <person name="Henrissat B."/>
            <person name="Grigoriev I.V."/>
            <person name="Herr J.R."/>
            <person name="Aime M.C."/>
        </authorList>
    </citation>
    <scope>NUCLEOTIDE SEQUENCE</scope>
    <source>
        <strain evidence="1">MCA 3950</strain>
    </source>
</reference>
<dbReference type="OrthoDB" id="198652at2759"/>
<organism evidence="1 2">
    <name type="scientific">Guyanagaster necrorhizus</name>
    <dbReference type="NCBI Taxonomy" id="856835"/>
    <lineage>
        <taxon>Eukaryota</taxon>
        <taxon>Fungi</taxon>
        <taxon>Dikarya</taxon>
        <taxon>Basidiomycota</taxon>
        <taxon>Agaricomycotina</taxon>
        <taxon>Agaricomycetes</taxon>
        <taxon>Agaricomycetidae</taxon>
        <taxon>Agaricales</taxon>
        <taxon>Marasmiineae</taxon>
        <taxon>Physalacriaceae</taxon>
        <taxon>Guyanagaster</taxon>
    </lineage>
</organism>
<dbReference type="RefSeq" id="XP_043043501.1">
    <property type="nucleotide sequence ID" value="XM_043182878.1"/>
</dbReference>
<protein>
    <submittedName>
        <fullName evidence="1">Uncharacterized protein</fullName>
    </submittedName>
</protein>
<dbReference type="Proteomes" id="UP000812287">
    <property type="component" value="Unassembled WGS sequence"/>
</dbReference>
<keyword evidence="2" id="KW-1185">Reference proteome</keyword>